<evidence type="ECO:0000313" key="3">
    <source>
        <dbReference type="Proteomes" id="UP000016649"/>
    </source>
</evidence>
<dbReference type="InterPro" id="IPR002826">
    <property type="entry name" value="MptE-like"/>
</dbReference>
<evidence type="ECO:0000313" key="2">
    <source>
        <dbReference type="EMBL" id="ERJ92351.1"/>
    </source>
</evidence>
<gene>
    <name evidence="2" type="ORF">HMPREF9193_01511</name>
</gene>
<accession>A0ABN0NXU9</accession>
<reference evidence="2 3" key="1">
    <citation type="submission" date="2013-08" db="EMBL/GenBank/DDBJ databases">
        <authorList>
            <person name="Weinstock G."/>
            <person name="Sodergren E."/>
            <person name="Wylie T."/>
            <person name="Fulton L."/>
            <person name="Fulton R."/>
            <person name="Fronick C."/>
            <person name="O'Laughlin M."/>
            <person name="Godfrey J."/>
            <person name="Miner T."/>
            <person name="Herter B."/>
            <person name="Appelbaum E."/>
            <person name="Cordes M."/>
            <person name="Lek S."/>
            <person name="Wollam A."/>
            <person name="Pepin K.H."/>
            <person name="Palsikar V.B."/>
            <person name="Mitreva M."/>
            <person name="Wilson R.K."/>
        </authorList>
    </citation>
    <scope>NUCLEOTIDE SEQUENCE [LARGE SCALE GENOMIC DNA]</scope>
    <source>
        <strain evidence="2 3">ATCC 700332</strain>
    </source>
</reference>
<evidence type="ECO:0000259" key="1">
    <source>
        <dbReference type="Pfam" id="PF01973"/>
    </source>
</evidence>
<protein>
    <recommendedName>
        <fullName evidence="1">6-hydroxymethylpterin diphosphokinase MptE-like domain-containing protein</fullName>
    </recommendedName>
</protein>
<dbReference type="RefSeq" id="WP_021687713.1">
    <property type="nucleotide sequence ID" value="NZ_KI260569.1"/>
</dbReference>
<dbReference type="Pfam" id="PF01973">
    <property type="entry name" value="MptE-like"/>
    <property type="match status" value="1"/>
</dbReference>
<proteinExistence type="predicted"/>
<organism evidence="2 3">
    <name type="scientific">Treponema lecithinolyticum ATCC 700332</name>
    <dbReference type="NCBI Taxonomy" id="1321815"/>
    <lineage>
        <taxon>Bacteria</taxon>
        <taxon>Pseudomonadati</taxon>
        <taxon>Spirochaetota</taxon>
        <taxon>Spirochaetia</taxon>
        <taxon>Spirochaetales</taxon>
        <taxon>Treponemataceae</taxon>
        <taxon>Treponema</taxon>
    </lineage>
</organism>
<dbReference type="PANTHER" id="PTHR41786">
    <property type="entry name" value="MOTILITY ACCESSORY FACTOR MAF"/>
    <property type="match status" value="1"/>
</dbReference>
<comment type="caution">
    <text evidence="2">The sequence shown here is derived from an EMBL/GenBank/DDBJ whole genome shotgun (WGS) entry which is preliminary data.</text>
</comment>
<dbReference type="PANTHER" id="PTHR41786:SF1">
    <property type="entry name" value="6-HYDROXYMETHYLPTERIN DIPHOSPHOKINASE MPTE-LIKE DOMAIN-CONTAINING PROTEIN"/>
    <property type="match status" value="1"/>
</dbReference>
<dbReference type="EMBL" id="AWVH01000037">
    <property type="protein sequence ID" value="ERJ92351.1"/>
    <property type="molecule type" value="Genomic_DNA"/>
</dbReference>
<sequence>MANGVLIDTTGTLIQTVQTERGMSVLYAGQYLFSRYDPEKTLRTLLDSLTFQSGTLILCFSPVLPFTVELIKKKLASQRADNCFILGIEKDVHLYRLYCKAASTLKKSVLKKTSTSAPPAAVMQKTSGVQDTIGTPEKTAEANVPSAIVLLERAQDTAVLLEKGGFPDNQQNRERYFGDKLPNEGTFRRISVIDGSAGVRLHKDFYDAAADYAQNSINVFWKNRITLVRLGRLFSRNALKNCARAAVSVPLVKQSVCRPILVCGAGTSLNRLIPFIRINRTRLHILAVDAALRSLLDQGIRADAVIAVESQAATSKAFTGTAGTDIPLIADLCSRAQILRITGGSVSFFISEYYANPLLERIKQTLGNLSVLPPLGSVGLVSMEIALLLRAQNVPVFTCGLDFSYPAGISHCKEAPSQKESHRVSNRFFPAGNPESAFRNGTFFAKSKSGSDFVCDPALRGYAQLFSARYKNAAQVYDLADEGLDTGLPRLTETQASAMLDTFFCNNGTSTSASSAVEDNKKNAGTGTNKSCAPIDFFYLAEKKRLTDLRGILTGSLPAVSKGELLERLSECSYLYLHFPDGYKNPQSDKNFLNQSFLNRIRSEIDVFLKDIDMQIEQNKENV</sequence>
<name>A0ABN0NXU9_TRELE</name>
<keyword evidence="3" id="KW-1185">Reference proteome</keyword>
<dbReference type="Proteomes" id="UP000016649">
    <property type="component" value="Unassembled WGS sequence"/>
</dbReference>
<feature type="domain" description="6-hydroxymethylpterin diphosphokinase MptE-like" evidence="1">
    <location>
        <begin position="237"/>
        <end position="406"/>
    </location>
</feature>